<protein>
    <submittedName>
        <fullName evidence="1">Uncharacterized protein</fullName>
    </submittedName>
</protein>
<proteinExistence type="predicted"/>
<organism evidence="1 2">
    <name type="scientific">Polarella glacialis</name>
    <name type="common">Dinoflagellate</name>
    <dbReference type="NCBI Taxonomy" id="89957"/>
    <lineage>
        <taxon>Eukaryota</taxon>
        <taxon>Sar</taxon>
        <taxon>Alveolata</taxon>
        <taxon>Dinophyceae</taxon>
        <taxon>Suessiales</taxon>
        <taxon>Suessiaceae</taxon>
        <taxon>Polarella</taxon>
    </lineage>
</organism>
<accession>A0A813IHN0</accession>
<sequence>VPLGCQEETQTAASEDTADCRRFLNQHSATSLLEASRTTVPDILDEEEEETVADFAARSAGQCLPARGLFEEESQESERAADTARGTFSRGGTGLTGNIALAARHSVVASAGAFYLFMLRFGYYESRNTATFTHEALFHRWEILATIRKCCQK</sequence>
<comment type="caution">
    <text evidence="1">The sequence shown here is derived from an EMBL/GenBank/DDBJ whole genome shotgun (WGS) entry which is preliminary data.</text>
</comment>
<dbReference type="AlphaFoldDB" id="A0A813IHN0"/>
<evidence type="ECO:0000313" key="1">
    <source>
        <dbReference type="EMBL" id="CAE8650603.1"/>
    </source>
</evidence>
<dbReference type="Proteomes" id="UP000626109">
    <property type="component" value="Unassembled WGS sequence"/>
</dbReference>
<evidence type="ECO:0000313" key="2">
    <source>
        <dbReference type="Proteomes" id="UP000626109"/>
    </source>
</evidence>
<reference evidence="1" key="1">
    <citation type="submission" date="2021-02" db="EMBL/GenBank/DDBJ databases">
        <authorList>
            <person name="Dougan E. K."/>
            <person name="Rhodes N."/>
            <person name="Thang M."/>
            <person name="Chan C."/>
        </authorList>
    </citation>
    <scope>NUCLEOTIDE SEQUENCE</scope>
</reference>
<dbReference type="EMBL" id="CAJNNW010009027">
    <property type="protein sequence ID" value="CAE8650603.1"/>
    <property type="molecule type" value="Genomic_DNA"/>
</dbReference>
<feature type="non-terminal residue" evidence="1">
    <location>
        <position position="1"/>
    </location>
</feature>
<gene>
    <name evidence="1" type="ORF">PGLA2088_LOCUS8401</name>
</gene>
<name>A0A813IHN0_POLGL</name>